<dbReference type="GO" id="GO:0005198">
    <property type="term" value="F:structural molecule activity"/>
    <property type="evidence" value="ECO:0007669"/>
    <property type="project" value="InterPro"/>
</dbReference>
<sequence>MSVAVEILGFFLGALGLLMLGVTLPNGYWRVSSIYGNVITTSTIFENLWYSCATDSTGVYNCREFPSLLALSGTIQACRALMITGIILSSLGVFLGIVGLQCTQIGSLTSEGKARLAATAGALHILAGKKRDTIVIEETLDILEGPDRVCLIYLVALPSSITAATFIFHLNCLILGIEKRYEILVGHSPCFQRNLESNMEDKTCTQTTI</sequence>
<reference evidence="9" key="2">
    <citation type="submission" date="2025-08" db="UniProtKB">
        <authorList>
            <consortium name="Ensembl"/>
        </authorList>
    </citation>
    <scope>IDENTIFICATION</scope>
</reference>
<keyword evidence="10" id="KW-1185">Reference proteome</keyword>
<dbReference type="STRING" id="29139.ENSVURP00010001452"/>
<reference evidence="9" key="3">
    <citation type="submission" date="2025-09" db="UniProtKB">
        <authorList>
            <consortium name="Ensembl"/>
        </authorList>
    </citation>
    <scope>IDENTIFICATION</scope>
</reference>
<dbReference type="GO" id="GO:0005886">
    <property type="term" value="C:plasma membrane"/>
    <property type="evidence" value="ECO:0007669"/>
    <property type="project" value="UniProtKB-SubCell"/>
</dbReference>
<feature type="transmembrane region" description="Helical" evidence="8">
    <location>
        <begin position="151"/>
        <end position="177"/>
    </location>
</feature>
<evidence type="ECO:0000256" key="8">
    <source>
        <dbReference type="RuleBase" id="RU060637"/>
    </source>
</evidence>
<protein>
    <recommendedName>
        <fullName evidence="8">Claudin</fullName>
    </recommendedName>
</protein>
<evidence type="ECO:0000256" key="7">
    <source>
        <dbReference type="ARBA" id="ARBA00023136"/>
    </source>
</evidence>
<feature type="transmembrane region" description="Helical" evidence="8">
    <location>
        <begin position="80"/>
        <end position="100"/>
    </location>
</feature>
<keyword evidence="6 8" id="KW-1133">Transmembrane helix</keyword>
<keyword evidence="2 8" id="KW-0796">Tight junction</keyword>
<comment type="function">
    <text evidence="8">Claudins function as major constituents of the tight junction complexes that regulate the permeability of epithelia.</text>
</comment>
<dbReference type="GO" id="GO:0005923">
    <property type="term" value="C:bicellular tight junction"/>
    <property type="evidence" value="ECO:0007669"/>
    <property type="project" value="UniProtKB-SubCell"/>
</dbReference>
<dbReference type="InterPro" id="IPR004031">
    <property type="entry name" value="PMP22/EMP/MP20/Claudin"/>
</dbReference>
<evidence type="ECO:0000313" key="10">
    <source>
        <dbReference type="Proteomes" id="UP000314987"/>
    </source>
</evidence>
<comment type="similarity">
    <text evidence="1 8">Belongs to the claudin family.</text>
</comment>
<evidence type="ECO:0000256" key="5">
    <source>
        <dbReference type="ARBA" id="ARBA00022949"/>
    </source>
</evidence>
<dbReference type="PROSITE" id="PS01346">
    <property type="entry name" value="CLAUDIN"/>
    <property type="match status" value="1"/>
</dbReference>
<comment type="subcellular location">
    <subcellularLocation>
        <location evidence="8">Cell junction</location>
        <location evidence="8">Tight junction</location>
    </subcellularLocation>
    <subcellularLocation>
        <location evidence="8">Cell membrane</location>
        <topology evidence="8">Multi-pass membrane protein</topology>
    </subcellularLocation>
</comment>
<evidence type="ECO:0000256" key="2">
    <source>
        <dbReference type="ARBA" id="ARBA00022427"/>
    </source>
</evidence>
<comment type="caution">
    <text evidence="8">Lacks conserved residue(s) required for the propagation of feature annotation.</text>
</comment>
<feature type="transmembrane region" description="Helical" evidence="8">
    <location>
        <begin position="6"/>
        <end position="24"/>
    </location>
</feature>
<evidence type="ECO:0000313" key="9">
    <source>
        <dbReference type="Ensembl" id="ENSVURP00010001452.1"/>
    </source>
</evidence>
<evidence type="ECO:0000256" key="6">
    <source>
        <dbReference type="ARBA" id="ARBA00022989"/>
    </source>
</evidence>
<dbReference type="InterPro" id="IPR017974">
    <property type="entry name" value="Claudin_CS"/>
</dbReference>
<keyword evidence="3 8" id="KW-1003">Cell membrane</keyword>
<dbReference type="InterPro" id="IPR006187">
    <property type="entry name" value="Claudin"/>
</dbReference>
<dbReference type="AlphaFoldDB" id="A0A4X2JWQ5"/>
<accession>A0A4X2JWQ5</accession>
<dbReference type="GeneTree" id="ENSGT00940000157650"/>
<dbReference type="Ensembl" id="ENSVURT00010001654.1">
    <property type="protein sequence ID" value="ENSVURP00010001452.1"/>
    <property type="gene ID" value="ENSVURG00010001233.1"/>
</dbReference>
<reference evidence="10" key="1">
    <citation type="submission" date="2018-12" db="EMBL/GenBank/DDBJ databases">
        <authorList>
            <person name="Yazar S."/>
        </authorList>
    </citation>
    <scope>NUCLEOTIDE SEQUENCE [LARGE SCALE GENOMIC DNA]</scope>
</reference>
<proteinExistence type="inferred from homology"/>
<evidence type="ECO:0000256" key="3">
    <source>
        <dbReference type="ARBA" id="ARBA00022475"/>
    </source>
</evidence>
<keyword evidence="4 8" id="KW-0812">Transmembrane</keyword>
<dbReference type="PRINTS" id="PR01077">
    <property type="entry name" value="CLAUDIN"/>
</dbReference>
<organism evidence="9 10">
    <name type="scientific">Vombatus ursinus</name>
    <name type="common">Common wombat</name>
    <dbReference type="NCBI Taxonomy" id="29139"/>
    <lineage>
        <taxon>Eukaryota</taxon>
        <taxon>Metazoa</taxon>
        <taxon>Chordata</taxon>
        <taxon>Craniata</taxon>
        <taxon>Vertebrata</taxon>
        <taxon>Euteleostomi</taxon>
        <taxon>Mammalia</taxon>
        <taxon>Metatheria</taxon>
        <taxon>Diprotodontia</taxon>
        <taxon>Vombatidae</taxon>
        <taxon>Vombatus</taxon>
    </lineage>
</organism>
<dbReference type="PANTHER" id="PTHR12002">
    <property type="entry name" value="CLAUDIN"/>
    <property type="match status" value="1"/>
</dbReference>
<name>A0A4X2JWQ5_VOMUR</name>
<keyword evidence="5 8" id="KW-0965">Cell junction</keyword>
<dbReference type="Pfam" id="PF00822">
    <property type="entry name" value="PMP22_Claudin"/>
    <property type="match status" value="1"/>
</dbReference>
<dbReference type="Gene3D" id="1.20.140.150">
    <property type="match status" value="1"/>
</dbReference>
<evidence type="ECO:0000256" key="4">
    <source>
        <dbReference type="ARBA" id="ARBA00022692"/>
    </source>
</evidence>
<evidence type="ECO:0000256" key="1">
    <source>
        <dbReference type="ARBA" id="ARBA00008295"/>
    </source>
</evidence>
<keyword evidence="7 8" id="KW-0472">Membrane</keyword>
<dbReference type="Proteomes" id="UP000314987">
    <property type="component" value="Unassembled WGS sequence"/>
</dbReference>
<gene>
    <name evidence="9" type="primary">CLDN15</name>
</gene>